<dbReference type="InParanoid" id="A0A7E5X0V5"/>
<dbReference type="KEGG" id="tnl:113507391"/>
<dbReference type="Proteomes" id="UP000322000">
    <property type="component" value="Unplaced"/>
</dbReference>
<dbReference type="GO" id="GO:0009436">
    <property type="term" value="P:glyoxylate catabolic process"/>
    <property type="evidence" value="ECO:0007669"/>
    <property type="project" value="TreeGrafter"/>
</dbReference>
<evidence type="ECO:0000256" key="3">
    <source>
        <dbReference type="ARBA" id="ARBA00008954"/>
    </source>
</evidence>
<evidence type="ECO:0000256" key="5">
    <source>
        <dbReference type="ARBA" id="ARBA00022679"/>
    </source>
</evidence>
<keyword evidence="4" id="KW-0032">Aminotransferase</keyword>
<evidence type="ECO:0000313" key="6">
    <source>
        <dbReference type="Proteomes" id="UP000322000"/>
    </source>
</evidence>
<dbReference type="OrthoDB" id="10261433at2759"/>
<organism evidence="6 7">
    <name type="scientific">Trichoplusia ni</name>
    <name type="common">Cabbage looper</name>
    <dbReference type="NCBI Taxonomy" id="7111"/>
    <lineage>
        <taxon>Eukaryota</taxon>
        <taxon>Metazoa</taxon>
        <taxon>Ecdysozoa</taxon>
        <taxon>Arthropoda</taxon>
        <taxon>Hexapoda</taxon>
        <taxon>Insecta</taxon>
        <taxon>Pterygota</taxon>
        <taxon>Neoptera</taxon>
        <taxon>Endopterygota</taxon>
        <taxon>Lepidoptera</taxon>
        <taxon>Glossata</taxon>
        <taxon>Ditrysia</taxon>
        <taxon>Noctuoidea</taxon>
        <taxon>Noctuidae</taxon>
        <taxon>Plusiinae</taxon>
        <taxon>Trichoplusia</taxon>
    </lineage>
</organism>
<evidence type="ECO:0000256" key="4">
    <source>
        <dbReference type="ARBA" id="ARBA00022576"/>
    </source>
</evidence>
<sequence length="97" mass="11044">MADKVVKLCCNTILRRYGTAPAAKLNSDFIPKQYVGPSYQKTEQVKSAHIPPAMYNIYKRPLLLHQGHMQYLFDHEGRRYLDLFGGIVTVSVGHCHP</sequence>
<evidence type="ECO:0000256" key="2">
    <source>
        <dbReference type="ARBA" id="ARBA00004173"/>
    </source>
</evidence>
<dbReference type="GeneID" id="113507391"/>
<dbReference type="AlphaFoldDB" id="A0A7E5X0V5"/>
<dbReference type="RefSeq" id="XP_026746051.1">
    <property type="nucleotide sequence ID" value="XM_026890250.1"/>
</dbReference>
<comment type="cofactor">
    <cofactor evidence="1">
        <name>pyridoxal 5'-phosphate</name>
        <dbReference type="ChEBI" id="CHEBI:597326"/>
    </cofactor>
</comment>
<dbReference type="PANTHER" id="PTHR45688:SF3">
    <property type="entry name" value="ALANINE--GLYOXYLATE AMINOTRANSFERASE 2, MITOCHONDRIAL"/>
    <property type="match status" value="1"/>
</dbReference>
<protein>
    <submittedName>
        <fullName evidence="7">Alanine--glyoxylate aminotransferase 2, mitochondrial-like</fullName>
    </submittedName>
</protein>
<comment type="subcellular location">
    <subcellularLocation>
        <location evidence="2">Mitochondrion</location>
    </subcellularLocation>
</comment>
<evidence type="ECO:0000256" key="1">
    <source>
        <dbReference type="ARBA" id="ARBA00001933"/>
    </source>
</evidence>
<comment type="similarity">
    <text evidence="3">Belongs to the class-III pyridoxal-phosphate-dependent aminotransferase family.</text>
</comment>
<gene>
    <name evidence="7" type="primary">LOC113507391</name>
</gene>
<proteinExistence type="inferred from homology"/>
<dbReference type="InterPro" id="IPR015424">
    <property type="entry name" value="PyrdxlP-dep_Trfase"/>
</dbReference>
<accession>A0A7E5X0V5</accession>
<dbReference type="GO" id="GO:0005739">
    <property type="term" value="C:mitochondrion"/>
    <property type="evidence" value="ECO:0007669"/>
    <property type="project" value="UniProtKB-SubCell"/>
</dbReference>
<keyword evidence="6" id="KW-1185">Reference proteome</keyword>
<reference evidence="7" key="1">
    <citation type="submission" date="2025-08" db="UniProtKB">
        <authorList>
            <consortium name="RefSeq"/>
        </authorList>
    </citation>
    <scope>IDENTIFICATION</scope>
</reference>
<keyword evidence="5" id="KW-0808">Transferase</keyword>
<dbReference type="InterPro" id="IPR015422">
    <property type="entry name" value="PyrdxlP-dep_Trfase_small"/>
</dbReference>
<dbReference type="SUPFAM" id="SSF53383">
    <property type="entry name" value="PLP-dependent transferases"/>
    <property type="match status" value="1"/>
</dbReference>
<dbReference type="GO" id="GO:0008453">
    <property type="term" value="F:alanine-glyoxylate transaminase activity"/>
    <property type="evidence" value="ECO:0007669"/>
    <property type="project" value="TreeGrafter"/>
</dbReference>
<evidence type="ECO:0000313" key="7">
    <source>
        <dbReference type="RefSeq" id="XP_026746051.1"/>
    </source>
</evidence>
<dbReference type="Gene3D" id="3.90.1150.10">
    <property type="entry name" value="Aspartate Aminotransferase, domain 1"/>
    <property type="match status" value="1"/>
</dbReference>
<name>A0A7E5X0V5_TRINI</name>
<dbReference type="PANTHER" id="PTHR45688">
    <property type="match status" value="1"/>
</dbReference>
<dbReference type="GO" id="GO:0019481">
    <property type="term" value="P:L-alanine catabolic process, by transamination"/>
    <property type="evidence" value="ECO:0007669"/>
    <property type="project" value="TreeGrafter"/>
</dbReference>